<proteinExistence type="predicted"/>
<dbReference type="Gene3D" id="3.10.450.50">
    <property type="match status" value="1"/>
</dbReference>
<reference evidence="2" key="1">
    <citation type="submission" date="2016-10" db="EMBL/GenBank/DDBJ databases">
        <authorList>
            <person name="Varghese N."/>
            <person name="Submissions S."/>
        </authorList>
    </citation>
    <scope>NUCLEOTIDE SEQUENCE [LARGE SCALE GENOMIC DNA]</scope>
    <source>
        <strain evidence="2">KCTC 32247</strain>
    </source>
</reference>
<gene>
    <name evidence="1" type="ORF">SAMN05216221_4223</name>
</gene>
<name>A0A1H1ZG71_9PSED</name>
<dbReference type="STRING" id="1392877.SAMN05216221_4223"/>
<evidence type="ECO:0000313" key="2">
    <source>
        <dbReference type="Proteomes" id="UP000243359"/>
    </source>
</evidence>
<organism evidence="1 2">
    <name type="scientific">Pseudomonas oryzae</name>
    <dbReference type="NCBI Taxonomy" id="1392877"/>
    <lineage>
        <taxon>Bacteria</taxon>
        <taxon>Pseudomonadati</taxon>
        <taxon>Pseudomonadota</taxon>
        <taxon>Gammaproteobacteria</taxon>
        <taxon>Pseudomonadales</taxon>
        <taxon>Pseudomonadaceae</taxon>
        <taxon>Pseudomonas</taxon>
    </lineage>
</organism>
<dbReference type="AlphaFoldDB" id="A0A1H1ZG71"/>
<evidence type="ECO:0000313" key="1">
    <source>
        <dbReference type="EMBL" id="SDT32196.1"/>
    </source>
</evidence>
<sequence length="188" mass="20794">MAFVDPSRFSNPLRRFARTLVADASPEVAAPLPLPESLADEPWFSVGRAQASLGGARVDGWCLQEWPGQALRATFSACWRDGDGRLWNVLPGGRTWLFLPDPRRRYAGVPIAPRYQALSRDVLLADFLRVSAELARLAPDSVARQTLQQTAERLEGWLALGGKGDAPCPCQSGKRYQNCCSRRLRDSL</sequence>
<keyword evidence="2" id="KW-1185">Reference proteome</keyword>
<dbReference type="OrthoDB" id="1551443at2"/>
<dbReference type="Proteomes" id="UP000243359">
    <property type="component" value="Chromosome I"/>
</dbReference>
<accession>A0A1H1ZG71</accession>
<dbReference type="RefSeq" id="WP_090351934.1">
    <property type="nucleotide sequence ID" value="NZ_LT629751.1"/>
</dbReference>
<dbReference type="InterPro" id="IPR004027">
    <property type="entry name" value="SEC_C_motif"/>
</dbReference>
<dbReference type="EMBL" id="LT629751">
    <property type="protein sequence ID" value="SDT32196.1"/>
    <property type="molecule type" value="Genomic_DNA"/>
</dbReference>
<dbReference type="Pfam" id="PF02810">
    <property type="entry name" value="SEC-C"/>
    <property type="match status" value="1"/>
</dbReference>
<protein>
    <submittedName>
        <fullName evidence="1">SEC-C motif-containing protein</fullName>
    </submittedName>
</protein>